<dbReference type="EMBL" id="AODQ01000093">
    <property type="protein sequence ID" value="EMR01729.1"/>
    <property type="molecule type" value="Genomic_DNA"/>
</dbReference>
<accession>M7NTD3</accession>
<protein>
    <submittedName>
        <fullName evidence="2">Putative O-linked N-acetylglucosamine transferase, SPINDLY family</fullName>
    </submittedName>
</protein>
<evidence type="ECO:0000313" key="2">
    <source>
        <dbReference type="EMBL" id="EMR01729.1"/>
    </source>
</evidence>
<organism evidence="2 3">
    <name type="scientific">Cesiribacter andamanensis AMV16</name>
    <dbReference type="NCBI Taxonomy" id="1279009"/>
    <lineage>
        <taxon>Bacteria</taxon>
        <taxon>Pseudomonadati</taxon>
        <taxon>Bacteroidota</taxon>
        <taxon>Cytophagia</taxon>
        <taxon>Cytophagales</taxon>
        <taxon>Cesiribacteraceae</taxon>
        <taxon>Cesiribacter</taxon>
    </lineage>
</organism>
<comment type="caution">
    <text evidence="2">The sequence shown here is derived from an EMBL/GenBank/DDBJ whole genome shotgun (WGS) entry which is preliminary data.</text>
</comment>
<dbReference type="Gene3D" id="1.25.40.10">
    <property type="entry name" value="Tetratricopeptide repeat domain"/>
    <property type="match status" value="2"/>
</dbReference>
<dbReference type="PROSITE" id="PS50005">
    <property type="entry name" value="TPR"/>
    <property type="match status" value="1"/>
</dbReference>
<keyword evidence="1" id="KW-0802">TPR repeat</keyword>
<dbReference type="Pfam" id="PF13432">
    <property type="entry name" value="TPR_16"/>
    <property type="match status" value="1"/>
</dbReference>
<feature type="repeat" description="TPR" evidence="1">
    <location>
        <begin position="107"/>
        <end position="140"/>
    </location>
</feature>
<sequence>MVALLVVGATLWNAYHREQEQLLRNEQAQATYWQARENYLAGNYAYSLALLQEIPAYTPIAVEALEYREKIFTELEEKGFWHYQRGQYEESARLLQILADQDINYKPAMFARLVASYELLQNYEGAIRAYESVIRAEPRTIEARNRLAAIYAEHYGDFDKAMQYYEQASELVIEEYKSQYGNAYALTVNPGKTPDSHYQLHCGLAKVYLAQGMHYQADAALKWALFLRPDEPMAYYLMGIRQREAGNLAAACYNWKQAEGRGSAQAGDFLATYCR</sequence>
<evidence type="ECO:0000313" key="3">
    <source>
        <dbReference type="Proteomes" id="UP000011910"/>
    </source>
</evidence>
<dbReference type="eggNOG" id="COG4783">
    <property type="taxonomic scope" value="Bacteria"/>
</dbReference>
<proteinExistence type="predicted"/>
<keyword evidence="2" id="KW-0808">Transferase</keyword>
<gene>
    <name evidence="2" type="ORF">ADICEAN_03125</name>
</gene>
<name>M7NTD3_9BACT</name>
<dbReference type="SMART" id="SM00028">
    <property type="entry name" value="TPR"/>
    <property type="match status" value="3"/>
</dbReference>
<dbReference type="InterPro" id="IPR019734">
    <property type="entry name" value="TPR_rpt"/>
</dbReference>
<reference evidence="2 3" key="1">
    <citation type="journal article" date="2013" name="Genome Announc.">
        <title>Draft Genome Sequence of Cesiribacter andamanensis Strain AMV16T, Isolated from a Soil Sample from a Mud Volcano in the Andaman Islands, India.</title>
        <authorList>
            <person name="Shivaji S."/>
            <person name="Ara S."/>
            <person name="Begum Z."/>
            <person name="Srinivas T.N."/>
            <person name="Singh A."/>
            <person name="Kumar Pinnaka A."/>
        </authorList>
    </citation>
    <scope>NUCLEOTIDE SEQUENCE [LARGE SCALE GENOMIC DNA]</scope>
    <source>
        <strain evidence="2 3">AMV16</strain>
    </source>
</reference>
<keyword evidence="3" id="KW-1185">Reference proteome</keyword>
<dbReference type="STRING" id="1279009.ADICEAN_03125"/>
<dbReference type="SUPFAM" id="SSF81901">
    <property type="entry name" value="HCP-like"/>
    <property type="match status" value="1"/>
</dbReference>
<dbReference type="InterPro" id="IPR011990">
    <property type="entry name" value="TPR-like_helical_dom_sf"/>
</dbReference>
<evidence type="ECO:0000256" key="1">
    <source>
        <dbReference type="PROSITE-ProRule" id="PRU00339"/>
    </source>
</evidence>
<dbReference type="AlphaFoldDB" id="M7NTD3"/>
<dbReference type="Proteomes" id="UP000011910">
    <property type="component" value="Unassembled WGS sequence"/>
</dbReference>
<dbReference type="GO" id="GO:0016740">
    <property type="term" value="F:transferase activity"/>
    <property type="evidence" value="ECO:0007669"/>
    <property type="project" value="UniProtKB-KW"/>
</dbReference>